<dbReference type="PRINTS" id="PR00473">
    <property type="entry name" value="GALCTOKINASE"/>
</dbReference>
<dbReference type="PRINTS" id="PR00959">
    <property type="entry name" value="MEVGALKINASE"/>
</dbReference>
<evidence type="ECO:0000256" key="9">
    <source>
        <dbReference type="ARBA" id="ARBA00023277"/>
    </source>
</evidence>
<evidence type="ECO:0000256" key="4">
    <source>
        <dbReference type="ARBA" id="ARBA00022741"/>
    </source>
</evidence>
<dbReference type="InterPro" id="IPR006206">
    <property type="entry name" value="Mevalonate/galactokinase"/>
</dbReference>
<dbReference type="EC" id="2.7.1.6" evidence="10"/>
<dbReference type="InterPro" id="IPR019539">
    <property type="entry name" value="GalKase_N"/>
</dbReference>
<dbReference type="SUPFAM" id="SSF55060">
    <property type="entry name" value="GHMP Kinase, C-terminal domain"/>
    <property type="match status" value="1"/>
</dbReference>
<dbReference type="InterPro" id="IPR000705">
    <property type="entry name" value="Galactokinase"/>
</dbReference>
<protein>
    <recommendedName>
        <fullName evidence="10">Galactokinase</fullName>
        <ecNumber evidence="10">2.7.1.6</ecNumber>
    </recommendedName>
</protein>
<dbReference type="InterPro" id="IPR014721">
    <property type="entry name" value="Ribsml_uS5_D2-typ_fold_subgr"/>
</dbReference>
<evidence type="ECO:0000313" key="15">
    <source>
        <dbReference type="Proteomes" id="UP000291189"/>
    </source>
</evidence>
<keyword evidence="6" id="KW-0067">ATP-binding</keyword>
<feature type="domain" description="Galactokinase N-terminal" evidence="13">
    <location>
        <begin position="23"/>
        <end position="68"/>
    </location>
</feature>
<dbReference type="Gene3D" id="3.30.70.890">
    <property type="entry name" value="GHMP kinase, C-terminal domain"/>
    <property type="match status" value="1"/>
</dbReference>
<dbReference type="GO" id="GO:0006012">
    <property type="term" value="P:galactose metabolic process"/>
    <property type="evidence" value="ECO:0007669"/>
    <property type="project" value="UniProtKB-UniRule"/>
</dbReference>
<keyword evidence="7" id="KW-0460">Magnesium</keyword>
<dbReference type="GO" id="GO:0046872">
    <property type="term" value="F:metal ion binding"/>
    <property type="evidence" value="ECO:0007669"/>
    <property type="project" value="UniProtKB-KW"/>
</dbReference>
<evidence type="ECO:0000256" key="8">
    <source>
        <dbReference type="ARBA" id="ARBA00023144"/>
    </source>
</evidence>
<comment type="similarity">
    <text evidence="1">Belongs to the GHMP kinase family. GalK subfamily.</text>
</comment>
<evidence type="ECO:0000256" key="7">
    <source>
        <dbReference type="ARBA" id="ARBA00022842"/>
    </source>
</evidence>
<keyword evidence="4" id="KW-0547">Nucleotide-binding</keyword>
<dbReference type="InterPro" id="IPR019741">
    <property type="entry name" value="Galactokinase_CS"/>
</dbReference>
<evidence type="ECO:0000313" key="14">
    <source>
        <dbReference type="EMBL" id="RYU11486.1"/>
    </source>
</evidence>
<feature type="domain" description="GHMP kinase N-terminal" evidence="11">
    <location>
        <begin position="106"/>
        <end position="190"/>
    </location>
</feature>
<dbReference type="EMBL" id="SDPU01000023">
    <property type="protein sequence ID" value="RYU11486.1"/>
    <property type="molecule type" value="Genomic_DNA"/>
</dbReference>
<evidence type="ECO:0000256" key="3">
    <source>
        <dbReference type="ARBA" id="ARBA00022723"/>
    </source>
</evidence>
<feature type="domain" description="GHMP kinase C-terminal" evidence="12">
    <location>
        <begin position="289"/>
        <end position="369"/>
    </location>
</feature>
<evidence type="ECO:0000256" key="1">
    <source>
        <dbReference type="ARBA" id="ARBA00006566"/>
    </source>
</evidence>
<dbReference type="NCBIfam" id="TIGR00131">
    <property type="entry name" value="gal_kin"/>
    <property type="match status" value="1"/>
</dbReference>
<dbReference type="PIRSF" id="PIRSF000530">
    <property type="entry name" value="Galactokinase"/>
    <property type="match status" value="1"/>
</dbReference>
<keyword evidence="8" id="KW-0299">Galactose metabolism</keyword>
<dbReference type="SUPFAM" id="SSF54211">
    <property type="entry name" value="Ribosomal protein S5 domain 2-like"/>
    <property type="match status" value="1"/>
</dbReference>
<keyword evidence="15" id="KW-1185">Reference proteome</keyword>
<keyword evidence="2 14" id="KW-0808">Transferase</keyword>
<dbReference type="Pfam" id="PF10509">
    <property type="entry name" value="GalKase_gal_bdg"/>
    <property type="match status" value="1"/>
</dbReference>
<gene>
    <name evidence="14" type="primary">galK</name>
    <name evidence="14" type="ORF">ETU37_13005</name>
</gene>
<comment type="caution">
    <text evidence="14">The sequence shown here is derived from an EMBL/GenBank/DDBJ whole genome shotgun (WGS) entry which is preliminary data.</text>
</comment>
<dbReference type="OrthoDB" id="250531at2"/>
<dbReference type="PANTHER" id="PTHR10457:SF7">
    <property type="entry name" value="GALACTOKINASE-RELATED"/>
    <property type="match status" value="1"/>
</dbReference>
<evidence type="ECO:0000259" key="13">
    <source>
        <dbReference type="Pfam" id="PF10509"/>
    </source>
</evidence>
<dbReference type="InterPro" id="IPR036554">
    <property type="entry name" value="GHMP_kinase_C_sf"/>
</dbReference>
<dbReference type="GO" id="GO:0005524">
    <property type="term" value="F:ATP binding"/>
    <property type="evidence" value="ECO:0007669"/>
    <property type="project" value="UniProtKB-UniRule"/>
</dbReference>
<evidence type="ECO:0000256" key="10">
    <source>
        <dbReference type="NCBIfam" id="TIGR00131"/>
    </source>
</evidence>
<dbReference type="FunFam" id="3.30.70.890:FF:000001">
    <property type="entry name" value="Galactokinase"/>
    <property type="match status" value="1"/>
</dbReference>
<evidence type="ECO:0000256" key="6">
    <source>
        <dbReference type="ARBA" id="ARBA00022840"/>
    </source>
</evidence>
<evidence type="ECO:0000259" key="11">
    <source>
        <dbReference type="Pfam" id="PF00288"/>
    </source>
</evidence>
<name>A0A4V1Z1N1_9ACTN</name>
<dbReference type="Gene3D" id="3.30.230.10">
    <property type="match status" value="1"/>
</dbReference>
<dbReference type="InterPro" id="IPR013750">
    <property type="entry name" value="GHMP_kinase_C_dom"/>
</dbReference>
<proteinExistence type="inferred from homology"/>
<dbReference type="PROSITE" id="PS00627">
    <property type="entry name" value="GHMP_KINASES_ATP"/>
    <property type="match status" value="1"/>
</dbReference>
<evidence type="ECO:0000256" key="2">
    <source>
        <dbReference type="ARBA" id="ARBA00022679"/>
    </source>
</evidence>
<dbReference type="PANTHER" id="PTHR10457">
    <property type="entry name" value="MEVALONATE KINASE/GALACTOKINASE"/>
    <property type="match status" value="1"/>
</dbReference>
<dbReference type="Proteomes" id="UP000291189">
    <property type="component" value="Unassembled WGS sequence"/>
</dbReference>
<dbReference type="GO" id="GO:0005829">
    <property type="term" value="C:cytosol"/>
    <property type="evidence" value="ECO:0007669"/>
    <property type="project" value="TreeGrafter"/>
</dbReference>
<dbReference type="PROSITE" id="PS00106">
    <property type="entry name" value="GALACTOKINASE"/>
    <property type="match status" value="1"/>
</dbReference>
<dbReference type="RefSeq" id="WP_129987761.1">
    <property type="nucleotide sequence ID" value="NZ_SDPU01000023.1"/>
</dbReference>
<dbReference type="Pfam" id="PF00288">
    <property type="entry name" value="GHMP_kinases_N"/>
    <property type="match status" value="1"/>
</dbReference>
<keyword evidence="9" id="KW-0119">Carbohydrate metabolism</keyword>
<dbReference type="GO" id="GO:0004335">
    <property type="term" value="F:galactokinase activity"/>
    <property type="evidence" value="ECO:0007669"/>
    <property type="project" value="UniProtKB-UniRule"/>
</dbReference>
<evidence type="ECO:0000259" key="12">
    <source>
        <dbReference type="Pfam" id="PF08544"/>
    </source>
</evidence>
<dbReference type="AlphaFoldDB" id="A0A4V1Z1N1"/>
<dbReference type="InterPro" id="IPR006204">
    <property type="entry name" value="GHMP_kinase_N_dom"/>
</dbReference>
<keyword evidence="3" id="KW-0479">Metal-binding</keyword>
<sequence>MPTRPLPVEPGDPQQIAQALSTAFAAEHDRSPDGVYAAPGRVNLIGEHLDYNGGRVLPIALPHACYVASGLREDDLVTVRSLQADEVWEGRLDEVTPSSVTGFVAYVAGVLWALREDGFDVPGLDLVIDGRVPLGAGLSSSAALEVSVALAAGVPRSPDVRERLVSACMRAENDIVGAPTGGMDQAIAAFATPDHALLIDFATRERRDVPWDPASAGMSLLVLDTRVQHSLSDGSYGDRRSESSAAAEALGVGSLAEASRDAVEALDDDTLRRRARHVVTEDARVGAAVDALEAGDYTTVGTLFTASHASMRDDYQISCDELDVVVETALAAGAVGARMTGGGFGGSAIALVPSDRLGLVERAVAAAFADRGWDLPAVLEAPASGAADRLR</sequence>
<reference evidence="14 15" key="1">
    <citation type="submission" date="2019-01" db="EMBL/GenBank/DDBJ databases">
        <title>Nocardioides guangzhouensis sp. nov., an actinobacterium isolated from soil.</title>
        <authorList>
            <person name="Fu Y."/>
            <person name="Cai Y."/>
            <person name="Lin Z."/>
            <person name="Chen P."/>
        </authorList>
    </citation>
    <scope>NUCLEOTIDE SEQUENCE [LARGE SCALE GENOMIC DNA]</scope>
    <source>
        <strain evidence="14 15">NBRC 105384</strain>
    </source>
</reference>
<dbReference type="InterPro" id="IPR020568">
    <property type="entry name" value="Ribosomal_Su5_D2-typ_SF"/>
</dbReference>
<dbReference type="InterPro" id="IPR006203">
    <property type="entry name" value="GHMP_knse_ATP-bd_CS"/>
</dbReference>
<dbReference type="Pfam" id="PF08544">
    <property type="entry name" value="GHMP_kinases_C"/>
    <property type="match status" value="1"/>
</dbReference>
<organism evidence="14 15">
    <name type="scientific">Nocardioides iriomotensis</name>
    <dbReference type="NCBI Taxonomy" id="715784"/>
    <lineage>
        <taxon>Bacteria</taxon>
        <taxon>Bacillati</taxon>
        <taxon>Actinomycetota</taxon>
        <taxon>Actinomycetes</taxon>
        <taxon>Propionibacteriales</taxon>
        <taxon>Nocardioidaceae</taxon>
        <taxon>Nocardioides</taxon>
    </lineage>
</organism>
<evidence type="ECO:0000256" key="5">
    <source>
        <dbReference type="ARBA" id="ARBA00022777"/>
    </source>
</evidence>
<keyword evidence="5 14" id="KW-0418">Kinase</keyword>
<accession>A0A4V1Z1N1</accession>